<sequence>MGWQYLSVTDETPNDLWIEIAALLEPPDILSLQSTCRALNQALYRKSVWAVALRQVCREHSLFLPTFPIEKMDTRQLFIAAMGPYRFKSLIESAGSFAAHAEDAPVLSPARGPFASHKVAVLPQTASYLIPGGRFLLTFDCEAFILWDLDLVGSAKDINRPQSQGMVCVFPPGTFGTFAGFETGYSSMDVSMREDSLRVVVSGGSGKVT</sequence>
<reference evidence="2 3" key="1">
    <citation type="submission" date="2020-07" db="EMBL/GenBank/DDBJ databases">
        <title>Comparative genomics of pyrophilous fungi reveals a link between fire events and developmental genes.</title>
        <authorList>
            <consortium name="DOE Joint Genome Institute"/>
            <person name="Steindorff A.S."/>
            <person name="Carver A."/>
            <person name="Calhoun S."/>
            <person name="Stillman K."/>
            <person name="Liu H."/>
            <person name="Lipzen A."/>
            <person name="Pangilinan J."/>
            <person name="Labutti K."/>
            <person name="Bruns T.D."/>
            <person name="Grigoriev I.V."/>
        </authorList>
    </citation>
    <scope>NUCLEOTIDE SEQUENCE [LARGE SCALE GENOMIC DNA]</scope>
    <source>
        <strain evidence="2 3">CBS 144469</strain>
    </source>
</reference>
<name>A0A8H6HKJ2_9AGAR</name>
<evidence type="ECO:0000313" key="2">
    <source>
        <dbReference type="EMBL" id="KAF6748719.1"/>
    </source>
</evidence>
<evidence type="ECO:0000313" key="3">
    <source>
        <dbReference type="Proteomes" id="UP000521943"/>
    </source>
</evidence>
<dbReference type="OrthoDB" id="2688364at2759"/>
<keyword evidence="3" id="KW-1185">Reference proteome</keyword>
<organism evidence="2 3">
    <name type="scientific">Ephemerocybe angulata</name>
    <dbReference type="NCBI Taxonomy" id="980116"/>
    <lineage>
        <taxon>Eukaryota</taxon>
        <taxon>Fungi</taxon>
        <taxon>Dikarya</taxon>
        <taxon>Basidiomycota</taxon>
        <taxon>Agaricomycotina</taxon>
        <taxon>Agaricomycetes</taxon>
        <taxon>Agaricomycetidae</taxon>
        <taxon>Agaricales</taxon>
        <taxon>Agaricineae</taxon>
        <taxon>Psathyrellaceae</taxon>
        <taxon>Ephemerocybe</taxon>
    </lineage>
</organism>
<accession>A0A8H6HKJ2</accession>
<dbReference type="AlphaFoldDB" id="A0A8H6HKJ2"/>
<protein>
    <recommendedName>
        <fullName evidence="1">F-box domain-containing protein</fullName>
    </recommendedName>
</protein>
<proteinExistence type="predicted"/>
<dbReference type="InterPro" id="IPR036047">
    <property type="entry name" value="F-box-like_dom_sf"/>
</dbReference>
<evidence type="ECO:0000259" key="1">
    <source>
        <dbReference type="Pfam" id="PF00646"/>
    </source>
</evidence>
<dbReference type="Pfam" id="PF00646">
    <property type="entry name" value="F-box"/>
    <property type="match status" value="1"/>
</dbReference>
<dbReference type="CDD" id="cd09917">
    <property type="entry name" value="F-box_SF"/>
    <property type="match status" value="1"/>
</dbReference>
<dbReference type="InterPro" id="IPR001810">
    <property type="entry name" value="F-box_dom"/>
</dbReference>
<dbReference type="EMBL" id="JACGCI010000069">
    <property type="protein sequence ID" value="KAF6748719.1"/>
    <property type="molecule type" value="Genomic_DNA"/>
</dbReference>
<dbReference type="SUPFAM" id="SSF81383">
    <property type="entry name" value="F-box domain"/>
    <property type="match status" value="1"/>
</dbReference>
<comment type="caution">
    <text evidence="2">The sequence shown here is derived from an EMBL/GenBank/DDBJ whole genome shotgun (WGS) entry which is preliminary data.</text>
</comment>
<gene>
    <name evidence="2" type="ORF">DFP72DRAFT_820013</name>
</gene>
<feature type="domain" description="F-box" evidence="1">
    <location>
        <begin position="13"/>
        <end position="49"/>
    </location>
</feature>
<dbReference type="Proteomes" id="UP000521943">
    <property type="component" value="Unassembled WGS sequence"/>
</dbReference>